<feature type="transmembrane region" description="Helical" evidence="1">
    <location>
        <begin position="83"/>
        <end position="101"/>
    </location>
</feature>
<accession>A0ABD5WWW4</accession>
<feature type="transmembrane region" description="Helical" evidence="1">
    <location>
        <begin position="175"/>
        <end position="195"/>
    </location>
</feature>
<organism evidence="2 3">
    <name type="scientific">Halobaculum marinum</name>
    <dbReference type="NCBI Taxonomy" id="3031996"/>
    <lineage>
        <taxon>Archaea</taxon>
        <taxon>Methanobacteriati</taxon>
        <taxon>Methanobacteriota</taxon>
        <taxon>Stenosarchaea group</taxon>
        <taxon>Halobacteria</taxon>
        <taxon>Halobacteriales</taxon>
        <taxon>Haloferacaceae</taxon>
        <taxon>Halobaculum</taxon>
    </lineage>
</organism>
<keyword evidence="1" id="KW-0812">Transmembrane</keyword>
<feature type="transmembrane region" description="Helical" evidence="1">
    <location>
        <begin position="152"/>
        <end position="169"/>
    </location>
</feature>
<dbReference type="EMBL" id="JBHTAG010000002">
    <property type="protein sequence ID" value="MFC7096388.1"/>
    <property type="molecule type" value="Genomic_DNA"/>
</dbReference>
<evidence type="ECO:0000313" key="3">
    <source>
        <dbReference type="Proteomes" id="UP001596388"/>
    </source>
</evidence>
<protein>
    <submittedName>
        <fullName evidence="2">Type II CAAX prenyl endopeptidase Rce1 family protein</fullName>
    </submittedName>
</protein>
<feature type="transmembrane region" description="Helical" evidence="1">
    <location>
        <begin position="232"/>
        <end position="253"/>
    </location>
</feature>
<dbReference type="AlphaFoldDB" id="A0ABD5WWW4"/>
<keyword evidence="1" id="KW-1133">Transmembrane helix</keyword>
<dbReference type="RefSeq" id="WP_276239140.1">
    <property type="nucleotide sequence ID" value="NZ_CP119989.1"/>
</dbReference>
<evidence type="ECO:0000256" key="1">
    <source>
        <dbReference type="SAM" id="Phobius"/>
    </source>
</evidence>
<keyword evidence="1" id="KW-0472">Membrane</keyword>
<gene>
    <name evidence="2" type="ORF">ACFQKD_03640</name>
</gene>
<reference evidence="2 3" key="1">
    <citation type="journal article" date="2019" name="Int. J. Syst. Evol. Microbiol.">
        <title>The Global Catalogue of Microorganisms (GCM) 10K type strain sequencing project: providing services to taxonomists for standard genome sequencing and annotation.</title>
        <authorList>
            <consortium name="The Broad Institute Genomics Platform"/>
            <consortium name="The Broad Institute Genome Sequencing Center for Infectious Disease"/>
            <person name="Wu L."/>
            <person name="Ma J."/>
        </authorList>
    </citation>
    <scope>NUCLEOTIDE SEQUENCE [LARGE SCALE GENOMIC DNA]</scope>
    <source>
        <strain evidence="2 3">DT55</strain>
    </source>
</reference>
<feature type="transmembrane region" description="Helical" evidence="1">
    <location>
        <begin position="37"/>
        <end position="62"/>
    </location>
</feature>
<name>A0ABD5WWW4_9EURY</name>
<comment type="caution">
    <text evidence="2">The sequence shown here is derived from an EMBL/GenBank/DDBJ whole genome shotgun (WGS) entry which is preliminary data.</text>
</comment>
<keyword evidence="3" id="KW-1185">Reference proteome</keyword>
<sequence length="258" mass="26411">MIGLALGTYAAWTLLTWLLEGRIRTLLRPDATLDRLVYTLVANVLVGTVLALVVAGALVVGATVATGTVSRRDLGFPGWRRSVAAALVGGALGLGVFTLQGPATTDPVVLVNVYAQVLPVSIAEVTVCWVVVGGTVAAVIRRSGGSDTVARVASLGVASVCFGAYHFAHSPPFDTLEMVVLLTVVGVATSVVYAASGSVYGALAFHNALALYGVVASLAASERLASYGRPVVPVLVTGVVALAVFVATERLVVRDDAP</sequence>
<dbReference type="GO" id="GO:0080120">
    <property type="term" value="P:CAAX-box protein maturation"/>
    <property type="evidence" value="ECO:0007669"/>
    <property type="project" value="UniProtKB-ARBA"/>
</dbReference>
<proteinExistence type="predicted"/>
<dbReference type="Proteomes" id="UP001596388">
    <property type="component" value="Unassembled WGS sequence"/>
</dbReference>
<feature type="transmembrane region" description="Helical" evidence="1">
    <location>
        <begin position="202"/>
        <end position="220"/>
    </location>
</feature>
<evidence type="ECO:0000313" key="2">
    <source>
        <dbReference type="EMBL" id="MFC7096388.1"/>
    </source>
</evidence>
<feature type="transmembrane region" description="Helical" evidence="1">
    <location>
        <begin position="113"/>
        <end position="140"/>
    </location>
</feature>
<dbReference type="GeneID" id="79269725"/>
<dbReference type="GO" id="GO:0004175">
    <property type="term" value="F:endopeptidase activity"/>
    <property type="evidence" value="ECO:0007669"/>
    <property type="project" value="UniProtKB-ARBA"/>
</dbReference>